<protein>
    <submittedName>
        <fullName evidence="2">Prepilin-type N-terminal cleavage/methylation domain-containing protein</fullName>
    </submittedName>
</protein>
<keyword evidence="1" id="KW-0472">Membrane</keyword>
<organism evidence="2 3">
    <name type="scientific">Jejuia spongiicola</name>
    <dbReference type="NCBI Taxonomy" id="2942207"/>
    <lineage>
        <taxon>Bacteria</taxon>
        <taxon>Pseudomonadati</taxon>
        <taxon>Bacteroidota</taxon>
        <taxon>Flavobacteriia</taxon>
        <taxon>Flavobacteriales</taxon>
        <taxon>Flavobacteriaceae</taxon>
        <taxon>Jejuia</taxon>
    </lineage>
</organism>
<name>A0ABT0QEJ5_9FLAO</name>
<comment type="caution">
    <text evidence="2">The sequence shown here is derived from an EMBL/GenBank/DDBJ whole genome shotgun (WGS) entry which is preliminary data.</text>
</comment>
<reference evidence="2" key="1">
    <citation type="submission" date="2022-05" db="EMBL/GenBank/DDBJ databases">
        <authorList>
            <person name="Park J.-S."/>
        </authorList>
    </citation>
    <scope>NUCLEOTIDE SEQUENCE</scope>
    <source>
        <strain evidence="2">2012CJ34-3</strain>
    </source>
</reference>
<dbReference type="InterPro" id="IPR012902">
    <property type="entry name" value="N_methyl_site"/>
</dbReference>
<keyword evidence="1" id="KW-1133">Transmembrane helix</keyword>
<sequence length="154" mass="17914">MITKHKIQAFTLSEMIVVIILTSIVVGMAFSVLTLVQRHMSGIQNNFNKNTELNILEQSLWLDFNRYSEIEYNMINDELIFTSDVKTTTYKFATDYIVKELDTFNISTHNKLLFFDGDKTTNGRVDAIKFETSKTFQNQPVFVFKQNDANQFMN</sequence>
<keyword evidence="3" id="KW-1185">Reference proteome</keyword>
<dbReference type="Pfam" id="PF07963">
    <property type="entry name" value="N_methyl"/>
    <property type="match status" value="1"/>
</dbReference>
<evidence type="ECO:0000313" key="2">
    <source>
        <dbReference type="EMBL" id="MCL6294863.1"/>
    </source>
</evidence>
<accession>A0ABT0QEJ5</accession>
<keyword evidence="1" id="KW-0812">Transmembrane</keyword>
<dbReference type="EMBL" id="JAMFLZ010000003">
    <property type="protein sequence ID" value="MCL6294863.1"/>
    <property type="molecule type" value="Genomic_DNA"/>
</dbReference>
<proteinExistence type="predicted"/>
<dbReference type="RefSeq" id="WP_249972658.1">
    <property type="nucleotide sequence ID" value="NZ_JAMFLZ010000003.1"/>
</dbReference>
<evidence type="ECO:0000313" key="3">
    <source>
        <dbReference type="Proteomes" id="UP001165381"/>
    </source>
</evidence>
<evidence type="ECO:0000256" key="1">
    <source>
        <dbReference type="SAM" id="Phobius"/>
    </source>
</evidence>
<gene>
    <name evidence="2" type="ORF">M3P09_07650</name>
</gene>
<feature type="transmembrane region" description="Helical" evidence="1">
    <location>
        <begin position="15"/>
        <end position="36"/>
    </location>
</feature>
<dbReference type="Proteomes" id="UP001165381">
    <property type="component" value="Unassembled WGS sequence"/>
</dbReference>